<dbReference type="EMBL" id="ML996565">
    <property type="protein sequence ID" value="KAF2762418.1"/>
    <property type="molecule type" value="Genomic_DNA"/>
</dbReference>
<dbReference type="SMART" id="SM01320">
    <property type="entry name" value="TRP_N"/>
    <property type="match status" value="1"/>
</dbReference>
<dbReference type="GO" id="GO:0055085">
    <property type="term" value="P:transmembrane transport"/>
    <property type="evidence" value="ECO:0007669"/>
    <property type="project" value="TreeGrafter"/>
</dbReference>
<dbReference type="GO" id="GO:0009272">
    <property type="term" value="P:fungal-type cell wall biogenesis"/>
    <property type="evidence" value="ECO:0007669"/>
    <property type="project" value="TreeGrafter"/>
</dbReference>
<feature type="transmembrane region" description="Helical" evidence="8">
    <location>
        <begin position="533"/>
        <end position="552"/>
    </location>
</feature>
<accession>A0A6A6WHZ5</accession>
<evidence type="ECO:0000256" key="1">
    <source>
        <dbReference type="ARBA" id="ARBA00004141"/>
    </source>
</evidence>
<dbReference type="InterPro" id="IPR032800">
    <property type="entry name" value="TRP_N"/>
</dbReference>
<proteinExistence type="inferred from homology"/>
<dbReference type="Pfam" id="PF06011">
    <property type="entry name" value="TRP"/>
    <property type="match status" value="1"/>
</dbReference>
<feature type="transmembrane region" description="Helical" evidence="8">
    <location>
        <begin position="335"/>
        <end position="358"/>
    </location>
</feature>
<feature type="transmembrane region" description="Helical" evidence="8">
    <location>
        <begin position="502"/>
        <end position="521"/>
    </location>
</feature>
<dbReference type="Proteomes" id="UP000799437">
    <property type="component" value="Unassembled WGS sequence"/>
</dbReference>
<dbReference type="PANTHER" id="PTHR31145">
    <property type="entry name" value="INTEGRAL MEMBRANE PROTEIN (AFU_ORTHOLOGUE AFUA_7G01610)"/>
    <property type="match status" value="1"/>
</dbReference>
<keyword evidence="4 9" id="KW-0732">Signal</keyword>
<protein>
    <submittedName>
        <fullName evidence="11">TRP-domain-containing protein</fullName>
    </submittedName>
</protein>
<dbReference type="OrthoDB" id="5212126at2759"/>
<sequence length="726" mass="78965">MRRSLASSPIPWLLALLSLFPFATLAERLIQSSSLNLCQENSQFSATLFNVAFTPDNKTVTVDIEGVSSISGNVTLKLDLIVYGYNALQETIDPCTDADGQLMGLCPMNTGTPNFPFNLPLSDDVISKIPGIAFTIPDLDAVARVLILSKNTGEQLACVEAPLSNGQSVYQKAVGWVTAVIAGLGLLASAITNGLGHSNTAAHVAANAMSLFGYFQAQALIGMTAVTLPPIVQSWTQNFQWSMGIIRIGFLQNMATWYQRATGGTPSTILSNLANASVQIQKRSLDVVSGLLTKRGVFPRTNAGATNAQTTTNVIVYGIKRVGFRSKIEPTNIFLTGYAFFVIFVLLVIACVVAFKYITEALVKAGKMKSDKFQEFRNGWLTVLKGIMFRIILIGFPQMVVLCFWELTVRDSAAEVVLAIFTIVTMIAILGWAAFKVIRIAQRSIQMHKNPAYILYSDPVSLNKWGFLYVQFKATAYYFIVPVLGYLLVKGMFVALGQGSGAVQAVAFILIEAILLVGVCILRPYMDKKTNSFNIAIAAIQFLSSVFLLIFSDVFNQPGIVTGVVGVIFFVVNVIFAFVLLIMVLVSSCYALFSKNPDTRYQPMRDDRGSFIKSQTQLNTELDALGATARGEGKGAYGKPRAGIDDDDDSYSSSSAGMRQKEANSDVYSAPVQQSDSYYQTTHTNTSSPAPYHNAPYGQNRTGSIRSEQSRGPTASPWQRGAGYDH</sequence>
<feature type="transmembrane region" description="Helical" evidence="8">
    <location>
        <begin position="379"/>
        <end position="396"/>
    </location>
</feature>
<dbReference type="GO" id="GO:0016020">
    <property type="term" value="C:membrane"/>
    <property type="evidence" value="ECO:0007669"/>
    <property type="project" value="UniProtKB-SubCell"/>
</dbReference>
<evidence type="ECO:0000256" key="2">
    <source>
        <dbReference type="ARBA" id="ARBA00010642"/>
    </source>
</evidence>
<dbReference type="Pfam" id="PF14558">
    <property type="entry name" value="TRP_N"/>
    <property type="match status" value="1"/>
</dbReference>
<feature type="region of interest" description="Disordered" evidence="7">
    <location>
        <begin position="630"/>
        <end position="726"/>
    </location>
</feature>
<evidence type="ECO:0000256" key="6">
    <source>
        <dbReference type="ARBA" id="ARBA00023136"/>
    </source>
</evidence>
<dbReference type="InterPro" id="IPR010308">
    <property type="entry name" value="TRP_C"/>
</dbReference>
<dbReference type="GeneID" id="54491017"/>
<evidence type="ECO:0000313" key="11">
    <source>
        <dbReference type="EMBL" id="KAF2762418.1"/>
    </source>
</evidence>
<comment type="subcellular location">
    <subcellularLocation>
        <location evidence="1">Membrane</location>
        <topology evidence="1">Multi-pass membrane protein</topology>
    </subcellularLocation>
</comment>
<evidence type="ECO:0000256" key="3">
    <source>
        <dbReference type="ARBA" id="ARBA00022692"/>
    </source>
</evidence>
<reference evidence="11" key="1">
    <citation type="journal article" date="2020" name="Stud. Mycol.">
        <title>101 Dothideomycetes genomes: a test case for predicting lifestyles and emergence of pathogens.</title>
        <authorList>
            <person name="Haridas S."/>
            <person name="Albert R."/>
            <person name="Binder M."/>
            <person name="Bloem J."/>
            <person name="Labutti K."/>
            <person name="Salamov A."/>
            <person name="Andreopoulos B."/>
            <person name="Baker S."/>
            <person name="Barry K."/>
            <person name="Bills G."/>
            <person name="Bluhm B."/>
            <person name="Cannon C."/>
            <person name="Castanera R."/>
            <person name="Culley D."/>
            <person name="Daum C."/>
            <person name="Ezra D."/>
            <person name="Gonzalez J."/>
            <person name="Henrissat B."/>
            <person name="Kuo A."/>
            <person name="Liang C."/>
            <person name="Lipzen A."/>
            <person name="Lutzoni F."/>
            <person name="Magnuson J."/>
            <person name="Mondo S."/>
            <person name="Nolan M."/>
            <person name="Ohm R."/>
            <person name="Pangilinan J."/>
            <person name="Park H.-J."/>
            <person name="Ramirez L."/>
            <person name="Alfaro M."/>
            <person name="Sun H."/>
            <person name="Tritt A."/>
            <person name="Yoshinaga Y."/>
            <person name="Zwiers L.-H."/>
            <person name="Turgeon B."/>
            <person name="Goodwin S."/>
            <person name="Spatafora J."/>
            <person name="Crous P."/>
            <person name="Grigoriev I."/>
        </authorList>
    </citation>
    <scope>NUCLEOTIDE SEQUENCE</scope>
    <source>
        <strain evidence="11">CBS 121739</strain>
    </source>
</reference>
<feature type="domain" description="ML-like" evidence="10">
    <location>
        <begin position="28"/>
        <end position="170"/>
    </location>
</feature>
<dbReference type="AlphaFoldDB" id="A0A6A6WHZ5"/>
<evidence type="ECO:0000259" key="10">
    <source>
        <dbReference type="SMART" id="SM01320"/>
    </source>
</evidence>
<dbReference type="PANTHER" id="PTHR31145:SF2">
    <property type="entry name" value="FLAVIN CARRIER PROTEIN 2"/>
    <property type="match status" value="1"/>
</dbReference>
<comment type="similarity">
    <text evidence="2">Belongs to the transient receptor potential (TRP) ion channel family.</text>
</comment>
<keyword evidence="12" id="KW-1185">Reference proteome</keyword>
<dbReference type="InterPro" id="IPR040241">
    <property type="entry name" value="TRP_Flc/Pkd2-like"/>
</dbReference>
<evidence type="ECO:0000256" key="7">
    <source>
        <dbReference type="SAM" id="MobiDB-lite"/>
    </source>
</evidence>
<keyword evidence="5 8" id="KW-1133">Transmembrane helix</keyword>
<keyword evidence="6 8" id="KW-0472">Membrane</keyword>
<feature type="transmembrane region" description="Helical" evidence="8">
    <location>
        <begin position="564"/>
        <end position="593"/>
    </location>
</feature>
<name>A0A6A6WHZ5_9PEZI</name>
<feature type="transmembrane region" description="Helical" evidence="8">
    <location>
        <begin position="416"/>
        <end position="438"/>
    </location>
</feature>
<feature type="compositionally biased region" description="Polar residues" evidence="7">
    <location>
        <begin position="697"/>
        <end position="717"/>
    </location>
</feature>
<feature type="compositionally biased region" description="Polar residues" evidence="7">
    <location>
        <begin position="671"/>
        <end position="689"/>
    </location>
</feature>
<feature type="chain" id="PRO_5025478116" evidence="9">
    <location>
        <begin position="27"/>
        <end position="726"/>
    </location>
</feature>
<feature type="transmembrane region" description="Helical" evidence="8">
    <location>
        <begin position="476"/>
        <end position="496"/>
    </location>
</feature>
<evidence type="ECO:0000256" key="5">
    <source>
        <dbReference type="ARBA" id="ARBA00022989"/>
    </source>
</evidence>
<evidence type="ECO:0000313" key="12">
    <source>
        <dbReference type="Proteomes" id="UP000799437"/>
    </source>
</evidence>
<evidence type="ECO:0000256" key="9">
    <source>
        <dbReference type="SAM" id="SignalP"/>
    </source>
</evidence>
<keyword evidence="3 8" id="KW-0812">Transmembrane</keyword>
<organism evidence="11 12">
    <name type="scientific">Pseudovirgaria hyperparasitica</name>
    <dbReference type="NCBI Taxonomy" id="470096"/>
    <lineage>
        <taxon>Eukaryota</taxon>
        <taxon>Fungi</taxon>
        <taxon>Dikarya</taxon>
        <taxon>Ascomycota</taxon>
        <taxon>Pezizomycotina</taxon>
        <taxon>Dothideomycetes</taxon>
        <taxon>Dothideomycetes incertae sedis</taxon>
        <taxon>Acrospermales</taxon>
        <taxon>Acrospermaceae</taxon>
        <taxon>Pseudovirgaria</taxon>
    </lineage>
</organism>
<feature type="signal peptide" evidence="9">
    <location>
        <begin position="1"/>
        <end position="26"/>
    </location>
</feature>
<dbReference type="RefSeq" id="XP_033604869.1">
    <property type="nucleotide sequence ID" value="XM_033749963.1"/>
</dbReference>
<evidence type="ECO:0000256" key="8">
    <source>
        <dbReference type="SAM" id="Phobius"/>
    </source>
</evidence>
<gene>
    <name evidence="11" type="ORF">EJ05DRAFT_767</name>
</gene>
<evidence type="ECO:0000256" key="4">
    <source>
        <dbReference type="ARBA" id="ARBA00022729"/>
    </source>
</evidence>